<dbReference type="PANTHER" id="PTHR30115:SF11">
    <property type="entry name" value="NITROGEN REGULATORY PROTEIN P-II HOMOLOG"/>
    <property type="match status" value="1"/>
</dbReference>
<dbReference type="InterPro" id="IPR011322">
    <property type="entry name" value="N-reg_PII-like_a/b"/>
</dbReference>
<dbReference type="KEGG" id="mbn:Mboo_1144"/>
<dbReference type="Proteomes" id="UP000002408">
    <property type="component" value="Chromosome"/>
</dbReference>
<dbReference type="GO" id="GO:0030234">
    <property type="term" value="F:enzyme regulator activity"/>
    <property type="evidence" value="ECO:0007669"/>
    <property type="project" value="InterPro"/>
</dbReference>
<dbReference type="PANTHER" id="PTHR30115">
    <property type="entry name" value="NITROGEN REGULATORY PROTEIN P-II"/>
    <property type="match status" value="1"/>
</dbReference>
<dbReference type="GO" id="GO:0006808">
    <property type="term" value="P:regulation of nitrogen utilization"/>
    <property type="evidence" value="ECO:0007669"/>
    <property type="project" value="InterPro"/>
</dbReference>
<evidence type="ECO:0000313" key="1">
    <source>
        <dbReference type="EMBL" id="ABS55662.1"/>
    </source>
</evidence>
<sequence length="135" mass="14559">MAIVRMKKTGATKKALVETGVAGFTAVKVLGRGKLITDPGVLEECRGKLLSMGADDFSDSSETEKQVTAFLDGSRFFPRRLFTILAHDEDVPRIVEAITKANHTDHGIGDGTIVVLPVYDAVRVRTGETGEAAIW</sequence>
<dbReference type="STRING" id="456442.Mboo_1144"/>
<accession>A7I7F1</accession>
<organism evidence="1 2">
    <name type="scientific">Methanoregula boonei (strain DSM 21154 / JCM 14090 / 6A8)</name>
    <dbReference type="NCBI Taxonomy" id="456442"/>
    <lineage>
        <taxon>Archaea</taxon>
        <taxon>Methanobacteriati</taxon>
        <taxon>Methanobacteriota</taxon>
        <taxon>Stenosarchaea group</taxon>
        <taxon>Methanomicrobia</taxon>
        <taxon>Methanomicrobiales</taxon>
        <taxon>Methanoregulaceae</taxon>
        <taxon>Methanoregula</taxon>
    </lineage>
</organism>
<dbReference type="Gene3D" id="3.30.70.120">
    <property type="match status" value="1"/>
</dbReference>
<dbReference type="PROSITE" id="PS51343">
    <property type="entry name" value="PII_GLNB_DOM"/>
    <property type="match status" value="1"/>
</dbReference>
<dbReference type="eggNOG" id="arCOG02308">
    <property type="taxonomic scope" value="Archaea"/>
</dbReference>
<dbReference type="AlphaFoldDB" id="A7I7F1"/>
<dbReference type="InterPro" id="IPR015867">
    <property type="entry name" value="N-reg_PII/ATP_PRibTrfase_C"/>
</dbReference>
<evidence type="ECO:0000313" key="2">
    <source>
        <dbReference type="Proteomes" id="UP000002408"/>
    </source>
</evidence>
<dbReference type="SMART" id="SM00938">
    <property type="entry name" value="P-II"/>
    <property type="match status" value="1"/>
</dbReference>
<gene>
    <name evidence="1" type="ordered locus">Mboo_1144</name>
</gene>
<dbReference type="HOGENOM" id="CLU_082268_0_0_2"/>
<dbReference type="EMBL" id="CP000780">
    <property type="protein sequence ID" value="ABS55662.1"/>
    <property type="molecule type" value="Genomic_DNA"/>
</dbReference>
<dbReference type="Pfam" id="PF00543">
    <property type="entry name" value="P-II"/>
    <property type="match status" value="1"/>
</dbReference>
<protein>
    <submittedName>
        <fullName evidence="1">Nitrogen regulatory protein P-II</fullName>
    </submittedName>
</protein>
<name>A7I7F1_METB6</name>
<dbReference type="SUPFAM" id="SSF54913">
    <property type="entry name" value="GlnB-like"/>
    <property type="match status" value="1"/>
</dbReference>
<keyword evidence="2" id="KW-1185">Reference proteome</keyword>
<proteinExistence type="predicted"/>
<dbReference type="GO" id="GO:0005829">
    <property type="term" value="C:cytosol"/>
    <property type="evidence" value="ECO:0007669"/>
    <property type="project" value="TreeGrafter"/>
</dbReference>
<reference evidence="2" key="1">
    <citation type="journal article" date="2015" name="Microbiology">
        <title>Genome of Methanoregula boonei 6A8 reveals adaptations to oligotrophic peatland environments.</title>
        <authorList>
            <person name="Braeuer S."/>
            <person name="Cadillo-Quiroz H."/>
            <person name="Kyrpides N."/>
            <person name="Woyke T."/>
            <person name="Goodwin L."/>
            <person name="Detter C."/>
            <person name="Podell S."/>
            <person name="Yavitt J.B."/>
            <person name="Zinder S.H."/>
        </authorList>
    </citation>
    <scope>NUCLEOTIDE SEQUENCE [LARGE SCALE GENOMIC DNA]</scope>
    <source>
        <strain evidence="2">DSM 21154 / JCM 14090 / 6A8</strain>
    </source>
</reference>
<dbReference type="GO" id="GO:0005524">
    <property type="term" value="F:ATP binding"/>
    <property type="evidence" value="ECO:0007669"/>
    <property type="project" value="TreeGrafter"/>
</dbReference>
<dbReference type="InterPro" id="IPR002187">
    <property type="entry name" value="N-reg_PII"/>
</dbReference>